<accession>A0ABW5QR41</accession>
<reference evidence="4" key="1">
    <citation type="journal article" date="2019" name="Int. J. Syst. Evol. Microbiol.">
        <title>The Global Catalogue of Microorganisms (GCM) 10K type strain sequencing project: providing services to taxonomists for standard genome sequencing and annotation.</title>
        <authorList>
            <consortium name="The Broad Institute Genomics Platform"/>
            <consortium name="The Broad Institute Genome Sequencing Center for Infectious Disease"/>
            <person name="Wu L."/>
            <person name="Ma J."/>
        </authorList>
    </citation>
    <scope>NUCLEOTIDE SEQUENCE [LARGE SCALE GENOMIC DNA]</scope>
    <source>
        <strain evidence="4">TISTR 1827</strain>
    </source>
</reference>
<keyword evidence="2" id="KW-0472">Membrane</keyword>
<dbReference type="RefSeq" id="WP_379268750.1">
    <property type="nucleotide sequence ID" value="NZ_JBHUMY010000001.1"/>
</dbReference>
<gene>
    <name evidence="3" type="ORF">ACFSW5_00980</name>
</gene>
<dbReference type="EMBL" id="JBHUMY010000001">
    <property type="protein sequence ID" value="MFD2658834.1"/>
    <property type="molecule type" value="Genomic_DNA"/>
</dbReference>
<keyword evidence="4" id="KW-1185">Reference proteome</keyword>
<organism evidence="3 4">
    <name type="scientific">Paenibacillus thailandensis</name>
    <dbReference type="NCBI Taxonomy" id="393250"/>
    <lineage>
        <taxon>Bacteria</taxon>
        <taxon>Bacillati</taxon>
        <taxon>Bacillota</taxon>
        <taxon>Bacilli</taxon>
        <taxon>Bacillales</taxon>
        <taxon>Paenibacillaceae</taxon>
        <taxon>Paenibacillus</taxon>
    </lineage>
</organism>
<comment type="caution">
    <text evidence="3">The sequence shown here is derived from an EMBL/GenBank/DDBJ whole genome shotgun (WGS) entry which is preliminary data.</text>
</comment>
<evidence type="ECO:0000256" key="1">
    <source>
        <dbReference type="SAM" id="MobiDB-lite"/>
    </source>
</evidence>
<sequence length="186" mass="20800">MSVQEAEPVEKRKRRLIIGLTLLLLVTLIGALFLVPQRKDNQPVNSIDPPKMEERGFGEDGELDMTNAKTIRAGVQQRADESMLELVINNNPIYENGKVNWMIENPAKNGKLLQVDVYLDGKLIYKSPTLKPNQKVQTAEVDLSNLKVGTSKVVAAFNFYDETTKYLVANNSMLINLTIKDGGLKQ</sequence>
<protein>
    <recommendedName>
        <fullName evidence="5">DUF4352 domain-containing protein</fullName>
    </recommendedName>
</protein>
<evidence type="ECO:0008006" key="5">
    <source>
        <dbReference type="Google" id="ProtNLM"/>
    </source>
</evidence>
<keyword evidence="2" id="KW-0812">Transmembrane</keyword>
<name>A0ABW5QR41_9BACL</name>
<dbReference type="Proteomes" id="UP001597493">
    <property type="component" value="Unassembled WGS sequence"/>
</dbReference>
<feature type="transmembrane region" description="Helical" evidence="2">
    <location>
        <begin position="16"/>
        <end position="35"/>
    </location>
</feature>
<evidence type="ECO:0000313" key="3">
    <source>
        <dbReference type="EMBL" id="MFD2658834.1"/>
    </source>
</evidence>
<evidence type="ECO:0000256" key="2">
    <source>
        <dbReference type="SAM" id="Phobius"/>
    </source>
</evidence>
<feature type="region of interest" description="Disordered" evidence="1">
    <location>
        <begin position="42"/>
        <end position="61"/>
    </location>
</feature>
<evidence type="ECO:0000313" key="4">
    <source>
        <dbReference type="Proteomes" id="UP001597493"/>
    </source>
</evidence>
<keyword evidence="2" id="KW-1133">Transmembrane helix</keyword>
<proteinExistence type="predicted"/>